<feature type="region of interest" description="Disordered" evidence="1">
    <location>
        <begin position="1"/>
        <end position="28"/>
    </location>
</feature>
<dbReference type="Proteomes" id="UP000324222">
    <property type="component" value="Unassembled WGS sequence"/>
</dbReference>
<evidence type="ECO:0000256" key="1">
    <source>
        <dbReference type="SAM" id="MobiDB-lite"/>
    </source>
</evidence>
<protein>
    <submittedName>
        <fullName evidence="2">Uncharacterized protein</fullName>
    </submittedName>
</protein>
<proteinExistence type="predicted"/>
<evidence type="ECO:0000313" key="2">
    <source>
        <dbReference type="EMBL" id="MPC32813.1"/>
    </source>
</evidence>
<dbReference type="AlphaFoldDB" id="A0A5B7EID1"/>
<organism evidence="2 3">
    <name type="scientific">Portunus trituberculatus</name>
    <name type="common">Swimming crab</name>
    <name type="synonym">Neptunus trituberculatus</name>
    <dbReference type="NCBI Taxonomy" id="210409"/>
    <lineage>
        <taxon>Eukaryota</taxon>
        <taxon>Metazoa</taxon>
        <taxon>Ecdysozoa</taxon>
        <taxon>Arthropoda</taxon>
        <taxon>Crustacea</taxon>
        <taxon>Multicrustacea</taxon>
        <taxon>Malacostraca</taxon>
        <taxon>Eumalacostraca</taxon>
        <taxon>Eucarida</taxon>
        <taxon>Decapoda</taxon>
        <taxon>Pleocyemata</taxon>
        <taxon>Brachyura</taxon>
        <taxon>Eubrachyura</taxon>
        <taxon>Portunoidea</taxon>
        <taxon>Portunidae</taxon>
        <taxon>Portuninae</taxon>
        <taxon>Portunus</taxon>
    </lineage>
</organism>
<comment type="caution">
    <text evidence="2">The sequence shown here is derived from an EMBL/GenBank/DDBJ whole genome shotgun (WGS) entry which is preliminary data.</text>
</comment>
<evidence type="ECO:0000313" key="3">
    <source>
        <dbReference type="Proteomes" id="UP000324222"/>
    </source>
</evidence>
<accession>A0A5B7EID1</accession>
<name>A0A5B7EID1_PORTR</name>
<dbReference type="EMBL" id="VSRR010002701">
    <property type="protein sequence ID" value="MPC32813.1"/>
    <property type="molecule type" value="Genomic_DNA"/>
</dbReference>
<gene>
    <name evidence="2" type="ORF">E2C01_026143</name>
</gene>
<feature type="compositionally biased region" description="Basic residues" evidence="1">
    <location>
        <begin position="1"/>
        <end position="10"/>
    </location>
</feature>
<reference evidence="2 3" key="1">
    <citation type="submission" date="2019-05" db="EMBL/GenBank/DDBJ databases">
        <title>Another draft genome of Portunus trituberculatus and its Hox gene families provides insights of decapod evolution.</title>
        <authorList>
            <person name="Jeong J.-H."/>
            <person name="Song I."/>
            <person name="Kim S."/>
            <person name="Choi T."/>
            <person name="Kim D."/>
            <person name="Ryu S."/>
            <person name="Kim W."/>
        </authorList>
    </citation>
    <scope>NUCLEOTIDE SEQUENCE [LARGE SCALE GENOMIC DNA]</scope>
    <source>
        <tissue evidence="2">Muscle</tissue>
    </source>
</reference>
<keyword evidence="3" id="KW-1185">Reference proteome</keyword>
<sequence>MSCGTRRHAPHSSVVTRRLPLPSRTGAGDVAENVRKVEVPGGDATRELSVMWHELPWGGAGRVLLREPRSPACHPRVPPIL</sequence>